<dbReference type="AlphaFoldDB" id="A0A7S7SKP4"/>
<dbReference type="RefSeq" id="WP_194450216.1">
    <property type="nucleotide sequence ID" value="NZ_CP063849.1"/>
</dbReference>
<accession>A0A7S7SKP4</accession>
<organism evidence="1 2">
    <name type="scientific">Paludibaculum fermentans</name>
    <dbReference type="NCBI Taxonomy" id="1473598"/>
    <lineage>
        <taxon>Bacteria</taxon>
        <taxon>Pseudomonadati</taxon>
        <taxon>Acidobacteriota</taxon>
        <taxon>Terriglobia</taxon>
        <taxon>Bryobacterales</taxon>
        <taxon>Bryobacteraceae</taxon>
        <taxon>Paludibaculum</taxon>
    </lineage>
</organism>
<sequence length="153" mass="16781">MKLLVALFCLAASAGPSNEIVARAAACTFGPRAGVQARVEQHGKTTVIANWIQPLDVPYWTVDVPRIGRYAVELVYAAKPASAGVRFTVTLQGYSMGMTKGVVQATKDEKLETFRIGDMELEPGRHRLFVQPENKAGQPAMMLERVQLHWIGN</sequence>
<dbReference type="Gene3D" id="2.60.120.260">
    <property type="entry name" value="Galactose-binding domain-like"/>
    <property type="match status" value="1"/>
</dbReference>
<dbReference type="Proteomes" id="UP000593892">
    <property type="component" value="Chromosome"/>
</dbReference>
<reference evidence="1 2" key="1">
    <citation type="submission" date="2020-10" db="EMBL/GenBank/DDBJ databases">
        <title>Complete genome sequence of Paludibaculum fermentans P105T, a facultatively anaerobic acidobacterium capable of dissimilatory Fe(III) reduction.</title>
        <authorList>
            <person name="Dedysh S.N."/>
            <person name="Beletsky A.V."/>
            <person name="Kulichevskaya I.S."/>
            <person name="Mardanov A.V."/>
            <person name="Ravin N.V."/>
        </authorList>
    </citation>
    <scope>NUCLEOTIDE SEQUENCE [LARGE SCALE GENOMIC DNA]</scope>
    <source>
        <strain evidence="1 2">P105</strain>
    </source>
</reference>
<proteinExistence type="predicted"/>
<evidence type="ECO:0008006" key="3">
    <source>
        <dbReference type="Google" id="ProtNLM"/>
    </source>
</evidence>
<evidence type="ECO:0000313" key="2">
    <source>
        <dbReference type="Proteomes" id="UP000593892"/>
    </source>
</evidence>
<keyword evidence="2" id="KW-1185">Reference proteome</keyword>
<gene>
    <name evidence="1" type="ORF">IRI77_00910</name>
</gene>
<dbReference type="KEGG" id="pfer:IRI77_00910"/>
<protein>
    <recommendedName>
        <fullName evidence="3">CBM6 domain-containing protein</fullName>
    </recommendedName>
</protein>
<name>A0A7S7SKP4_PALFE</name>
<dbReference type="EMBL" id="CP063849">
    <property type="protein sequence ID" value="QOY88554.1"/>
    <property type="molecule type" value="Genomic_DNA"/>
</dbReference>
<evidence type="ECO:0000313" key="1">
    <source>
        <dbReference type="EMBL" id="QOY88554.1"/>
    </source>
</evidence>